<dbReference type="AlphaFoldDB" id="A0A1H6DWM1"/>
<evidence type="ECO:0000313" key="3">
    <source>
        <dbReference type="EMBL" id="SEG89123.1"/>
    </source>
</evidence>
<dbReference type="Proteomes" id="UP000236723">
    <property type="component" value="Unassembled WGS sequence"/>
</dbReference>
<reference evidence="4" key="1">
    <citation type="submission" date="2016-10" db="EMBL/GenBank/DDBJ databases">
        <authorList>
            <person name="Varghese N."/>
            <person name="Submissions S."/>
        </authorList>
    </citation>
    <scope>NUCLEOTIDE SEQUENCE [LARGE SCALE GENOMIC DNA]</scope>
    <source>
        <strain evidence="4">DSM 43163</strain>
    </source>
</reference>
<keyword evidence="1" id="KW-0808">Transferase</keyword>
<dbReference type="PANTHER" id="PTHR35526">
    <property type="entry name" value="ANTI-SIGMA-F FACTOR RSBW-RELATED"/>
    <property type="match status" value="1"/>
</dbReference>
<evidence type="ECO:0000313" key="4">
    <source>
        <dbReference type="Proteomes" id="UP000236723"/>
    </source>
</evidence>
<dbReference type="InterPro" id="IPR050267">
    <property type="entry name" value="Anti-sigma-factor_SerPK"/>
</dbReference>
<dbReference type="CDD" id="cd16936">
    <property type="entry name" value="HATPase_RsbW-like"/>
    <property type="match status" value="1"/>
</dbReference>
<dbReference type="PANTHER" id="PTHR35526:SF3">
    <property type="entry name" value="ANTI-SIGMA-F FACTOR RSBW"/>
    <property type="match status" value="1"/>
</dbReference>
<sequence>MPAGRTGPVGAVRGILTFDGNTTDVAQARGFVDSTLRHHPDRETAVLLTSEFVTNGIVHGTGAITVVVLETESGVRIEVTDAGSGKLPRMRESGVDAEGGRGLFLVDHLASRWDHVRTDAGLTAWFELDTTAPAG</sequence>
<dbReference type="OrthoDB" id="3871793at2"/>
<evidence type="ECO:0000259" key="2">
    <source>
        <dbReference type="Pfam" id="PF13581"/>
    </source>
</evidence>
<dbReference type="GO" id="GO:0004674">
    <property type="term" value="F:protein serine/threonine kinase activity"/>
    <property type="evidence" value="ECO:0007669"/>
    <property type="project" value="UniProtKB-KW"/>
</dbReference>
<organism evidence="3 4">
    <name type="scientific">Thermomonospora echinospora</name>
    <dbReference type="NCBI Taxonomy" id="1992"/>
    <lineage>
        <taxon>Bacteria</taxon>
        <taxon>Bacillati</taxon>
        <taxon>Actinomycetota</taxon>
        <taxon>Actinomycetes</taxon>
        <taxon>Streptosporangiales</taxon>
        <taxon>Thermomonosporaceae</taxon>
        <taxon>Thermomonospora</taxon>
    </lineage>
</organism>
<dbReference type="RefSeq" id="WP_103943651.1">
    <property type="nucleotide sequence ID" value="NZ_FNVO01000023.1"/>
</dbReference>
<protein>
    <recommendedName>
        <fullName evidence="2">Histidine kinase/HSP90-like ATPase domain-containing protein</fullName>
    </recommendedName>
</protein>
<dbReference type="InterPro" id="IPR036890">
    <property type="entry name" value="HATPase_C_sf"/>
</dbReference>
<keyword evidence="1" id="KW-0418">Kinase</keyword>
<dbReference type="Gene3D" id="3.30.565.10">
    <property type="entry name" value="Histidine kinase-like ATPase, C-terminal domain"/>
    <property type="match status" value="1"/>
</dbReference>
<dbReference type="Pfam" id="PF13581">
    <property type="entry name" value="HATPase_c_2"/>
    <property type="match status" value="1"/>
</dbReference>
<gene>
    <name evidence="3" type="ORF">SAMN04489712_12325</name>
</gene>
<dbReference type="EMBL" id="FNVO01000023">
    <property type="protein sequence ID" value="SEG89123.1"/>
    <property type="molecule type" value="Genomic_DNA"/>
</dbReference>
<name>A0A1H6DWM1_9ACTN</name>
<accession>A0A1H6DWM1</accession>
<proteinExistence type="predicted"/>
<dbReference type="SUPFAM" id="SSF55874">
    <property type="entry name" value="ATPase domain of HSP90 chaperone/DNA topoisomerase II/histidine kinase"/>
    <property type="match status" value="1"/>
</dbReference>
<keyword evidence="4" id="KW-1185">Reference proteome</keyword>
<feature type="domain" description="Histidine kinase/HSP90-like ATPase" evidence="2">
    <location>
        <begin position="23"/>
        <end position="123"/>
    </location>
</feature>
<keyword evidence="1" id="KW-0723">Serine/threonine-protein kinase</keyword>
<evidence type="ECO:0000256" key="1">
    <source>
        <dbReference type="ARBA" id="ARBA00022527"/>
    </source>
</evidence>
<dbReference type="InterPro" id="IPR003594">
    <property type="entry name" value="HATPase_dom"/>
</dbReference>